<keyword evidence="2" id="KW-1185">Reference proteome</keyword>
<dbReference type="Pfam" id="PF03747">
    <property type="entry name" value="ADP_ribosyl_GH"/>
    <property type="match status" value="1"/>
</dbReference>
<dbReference type="RefSeq" id="WP_281999947.1">
    <property type="nucleotide sequence ID" value="NZ_AP027151.1"/>
</dbReference>
<gene>
    <name evidence="1" type="ORF">GURASL_27490</name>
</gene>
<dbReference type="InterPro" id="IPR005502">
    <property type="entry name" value="Ribosyl_crysJ1"/>
</dbReference>
<name>A0ABM8EMY9_9BACT</name>
<dbReference type="Gene3D" id="1.10.4080.10">
    <property type="entry name" value="ADP-ribosylation/Crystallin J1"/>
    <property type="match status" value="1"/>
</dbReference>
<evidence type="ECO:0000313" key="2">
    <source>
        <dbReference type="Proteomes" id="UP001317705"/>
    </source>
</evidence>
<dbReference type="EMBL" id="AP027151">
    <property type="protein sequence ID" value="BDV43826.1"/>
    <property type="molecule type" value="Genomic_DNA"/>
</dbReference>
<proteinExistence type="predicted"/>
<dbReference type="InterPro" id="IPR050792">
    <property type="entry name" value="ADP-ribosylglycohydrolase"/>
</dbReference>
<evidence type="ECO:0000313" key="1">
    <source>
        <dbReference type="EMBL" id="BDV43826.1"/>
    </source>
</evidence>
<reference evidence="1 2" key="1">
    <citation type="submission" date="2022-12" db="EMBL/GenBank/DDBJ databases">
        <title>Polyphasic characterization of Geotalea uranireducens NIT-SL11 newly isolated from a complex of sewage sludge and microbially reduced graphene oxide.</title>
        <authorList>
            <person name="Xie L."/>
            <person name="Yoshida N."/>
            <person name="Meng L."/>
        </authorList>
    </citation>
    <scope>NUCLEOTIDE SEQUENCE [LARGE SCALE GENOMIC DNA]</scope>
    <source>
        <strain evidence="1 2">NIT-SL11</strain>
    </source>
</reference>
<dbReference type="PANTHER" id="PTHR16222:SF17">
    <property type="entry name" value="SELENOPROTEIN J"/>
    <property type="match status" value="1"/>
</dbReference>
<dbReference type="InterPro" id="IPR036705">
    <property type="entry name" value="Ribosyl_crysJ1_sf"/>
</dbReference>
<organism evidence="1 2">
    <name type="scientific">Geotalea uraniireducens</name>
    <dbReference type="NCBI Taxonomy" id="351604"/>
    <lineage>
        <taxon>Bacteria</taxon>
        <taxon>Pseudomonadati</taxon>
        <taxon>Thermodesulfobacteriota</taxon>
        <taxon>Desulfuromonadia</taxon>
        <taxon>Geobacterales</taxon>
        <taxon>Geobacteraceae</taxon>
        <taxon>Geotalea</taxon>
    </lineage>
</organism>
<dbReference type="PANTHER" id="PTHR16222">
    <property type="entry name" value="ADP-RIBOSYLGLYCOHYDROLASE"/>
    <property type="match status" value="1"/>
</dbReference>
<protein>
    <submittedName>
        <fullName evidence="1">ADP-ribosylglycohydrolase</fullName>
    </submittedName>
</protein>
<sequence>MTHGSDGPEVGGRQVAEVGEPALADRCQGAVWGQFVGDAACLGSHWIYDLAELARRFPGGLQGFEAPAAGYYHAGKMPGEFTHYGDGALVMLRSVAELGRFDPADFGRRFVELFGGAYGGYLDHATRETLVHYRAFRAAQPDAPYAFQDGADDDQPATATRLVPVVIAHLADGALNEAVTAATRVCQNNGRAVAYMKCHALILRRLFQGEKLEGAVLAAGRAMEHDPAYGAELRDKIETACDSLPLEVGEVTRRFGQSCPLASSFPAAIHCAIRHDGDFAAAILATAAAGGDSAGRAALIGAWLGARHGLAGVPAAWRERLAAREEIAALTDRLVARALS</sequence>
<dbReference type="SUPFAM" id="SSF101478">
    <property type="entry name" value="ADP-ribosylglycohydrolase"/>
    <property type="match status" value="1"/>
</dbReference>
<accession>A0ABM8EMY9</accession>
<dbReference type="Proteomes" id="UP001317705">
    <property type="component" value="Chromosome"/>
</dbReference>